<dbReference type="CDD" id="cd02968">
    <property type="entry name" value="SCO"/>
    <property type="match status" value="1"/>
</dbReference>
<evidence type="ECO:0000259" key="6">
    <source>
        <dbReference type="PROSITE" id="PS51352"/>
    </source>
</evidence>
<dbReference type="Proteomes" id="UP000570010">
    <property type="component" value="Unassembled WGS sequence"/>
</dbReference>
<dbReference type="AlphaFoldDB" id="A0A6B3VX33"/>
<name>A0A6B3VX33_9BACI</name>
<accession>A0A6B3VX33</accession>
<gene>
    <name evidence="8" type="ORF">G4D64_00770</name>
    <name evidence="7" type="ORF">H1Z61_00770</name>
</gene>
<evidence type="ECO:0000256" key="2">
    <source>
        <dbReference type="ARBA" id="ARBA00023008"/>
    </source>
</evidence>
<keyword evidence="3" id="KW-0479">Metal-binding</keyword>
<evidence type="ECO:0000313" key="7">
    <source>
        <dbReference type="EMBL" id="MBA4535700.1"/>
    </source>
</evidence>
<feature type="disulfide bond" description="Redox-active" evidence="4">
    <location>
        <begin position="66"/>
        <end position="70"/>
    </location>
</feature>
<protein>
    <submittedName>
        <fullName evidence="8">SCO family protein</fullName>
    </submittedName>
</protein>
<dbReference type="Proteomes" id="UP000472971">
    <property type="component" value="Unassembled WGS sequence"/>
</dbReference>
<keyword evidence="5" id="KW-0472">Membrane</keyword>
<organism evidence="8 9">
    <name type="scientific">Bacillus aquiflavi</name>
    <dbReference type="NCBI Taxonomy" id="2672567"/>
    <lineage>
        <taxon>Bacteria</taxon>
        <taxon>Bacillati</taxon>
        <taxon>Bacillota</taxon>
        <taxon>Bacilli</taxon>
        <taxon>Bacillales</taxon>
        <taxon>Bacillaceae</taxon>
        <taxon>Bacillus</taxon>
    </lineage>
</organism>
<dbReference type="InterPro" id="IPR036249">
    <property type="entry name" value="Thioredoxin-like_sf"/>
</dbReference>
<dbReference type="Gene3D" id="3.40.30.10">
    <property type="entry name" value="Glutaredoxin"/>
    <property type="match status" value="1"/>
</dbReference>
<dbReference type="PANTHER" id="PTHR12151:SF25">
    <property type="entry name" value="LINALOOL DEHYDRATASE_ISOMERASE DOMAIN-CONTAINING PROTEIN"/>
    <property type="match status" value="1"/>
</dbReference>
<keyword evidence="5" id="KW-0812">Transmembrane</keyword>
<dbReference type="EMBL" id="JACEIO010000001">
    <property type="protein sequence ID" value="MBA4535700.1"/>
    <property type="molecule type" value="Genomic_DNA"/>
</dbReference>
<dbReference type="Pfam" id="PF02630">
    <property type="entry name" value="SCO1-SenC"/>
    <property type="match status" value="1"/>
</dbReference>
<comment type="similarity">
    <text evidence="1">Belongs to the SCO1/2 family.</text>
</comment>
<dbReference type="SUPFAM" id="SSF52833">
    <property type="entry name" value="Thioredoxin-like"/>
    <property type="match status" value="1"/>
</dbReference>
<keyword evidence="4" id="KW-1015">Disulfide bond</keyword>
<evidence type="ECO:0000313" key="8">
    <source>
        <dbReference type="EMBL" id="NEY80076.1"/>
    </source>
</evidence>
<sequence>MKKLYITFVILLVIGIAAGIYYFTGYRQSKMEFPQEITMETHTGEEYSFKDMPPKVRLLEFMYTNCPDICPNTTFQMKQLRDKLVDDGVFGDKVEFITITIDPYNDTQKVLQDYAAAFEVDKHDGWYLLRGTNDETKKIADKFNFLYRDPGTGYLIHSSSTYLLNEKNRVIEVFGMGEGSFDKDKVYKQIQKELK</sequence>
<dbReference type="RefSeq" id="WP_163239051.1">
    <property type="nucleotide sequence ID" value="NZ_JAAIWN010000001.1"/>
</dbReference>
<proteinExistence type="inferred from homology"/>
<feature type="binding site" evidence="3">
    <location>
        <position position="70"/>
    </location>
    <ligand>
        <name>Cu cation</name>
        <dbReference type="ChEBI" id="CHEBI:23378"/>
    </ligand>
</feature>
<dbReference type="InterPro" id="IPR013766">
    <property type="entry name" value="Thioredoxin_domain"/>
</dbReference>
<keyword evidence="5" id="KW-1133">Transmembrane helix</keyword>
<dbReference type="GO" id="GO:0046872">
    <property type="term" value="F:metal ion binding"/>
    <property type="evidence" value="ECO:0007669"/>
    <property type="project" value="UniProtKB-KW"/>
</dbReference>
<evidence type="ECO:0000313" key="10">
    <source>
        <dbReference type="Proteomes" id="UP000570010"/>
    </source>
</evidence>
<evidence type="ECO:0000256" key="5">
    <source>
        <dbReference type="SAM" id="Phobius"/>
    </source>
</evidence>
<evidence type="ECO:0000313" key="9">
    <source>
        <dbReference type="Proteomes" id="UP000472971"/>
    </source>
</evidence>
<dbReference type="InterPro" id="IPR003782">
    <property type="entry name" value="SCO1/SenC"/>
</dbReference>
<feature type="domain" description="Thioredoxin" evidence="6">
    <location>
        <begin position="27"/>
        <end position="195"/>
    </location>
</feature>
<feature type="transmembrane region" description="Helical" evidence="5">
    <location>
        <begin position="6"/>
        <end position="24"/>
    </location>
</feature>
<dbReference type="PANTHER" id="PTHR12151">
    <property type="entry name" value="ELECTRON TRANSPORT PROTIN SCO1/SENC FAMILY MEMBER"/>
    <property type="match status" value="1"/>
</dbReference>
<reference evidence="8 9" key="1">
    <citation type="submission" date="2020-02" db="EMBL/GenBank/DDBJ databases">
        <title>Bacillus aquiflavi sp. nov., isolated from yellow water of strong flavor Chinese baijiu in Yibin region of China.</title>
        <authorList>
            <person name="Xie J."/>
        </authorList>
    </citation>
    <scope>NUCLEOTIDE SEQUENCE [LARGE SCALE GENOMIC DNA]</scope>
    <source>
        <strain evidence="8 9">3H-10</strain>
    </source>
</reference>
<dbReference type="PROSITE" id="PS51352">
    <property type="entry name" value="THIOREDOXIN_2"/>
    <property type="match status" value="1"/>
</dbReference>
<evidence type="ECO:0000256" key="4">
    <source>
        <dbReference type="PIRSR" id="PIRSR603782-2"/>
    </source>
</evidence>
<dbReference type="EMBL" id="JAAIWN010000001">
    <property type="protein sequence ID" value="NEY80076.1"/>
    <property type="molecule type" value="Genomic_DNA"/>
</dbReference>
<comment type="caution">
    <text evidence="8">The sequence shown here is derived from an EMBL/GenBank/DDBJ whole genome shotgun (WGS) entry which is preliminary data.</text>
</comment>
<evidence type="ECO:0000256" key="1">
    <source>
        <dbReference type="ARBA" id="ARBA00010996"/>
    </source>
</evidence>
<evidence type="ECO:0000256" key="3">
    <source>
        <dbReference type="PIRSR" id="PIRSR603782-1"/>
    </source>
</evidence>
<keyword evidence="2 3" id="KW-0186">Copper</keyword>
<reference evidence="7 10" key="2">
    <citation type="submission" date="2020-07" db="EMBL/GenBank/DDBJ databases">
        <authorList>
            <person name="Feng H."/>
        </authorList>
    </citation>
    <scope>NUCLEOTIDE SEQUENCE [LARGE SCALE GENOMIC DNA]</scope>
    <source>
        <strain evidence="7">S-12</strain>
        <strain evidence="10">s-12</strain>
    </source>
</reference>
<keyword evidence="9" id="KW-1185">Reference proteome</keyword>
<feature type="binding site" evidence="3">
    <location>
        <position position="66"/>
    </location>
    <ligand>
        <name>Cu cation</name>
        <dbReference type="ChEBI" id="CHEBI:23378"/>
    </ligand>
</feature>
<feature type="binding site" evidence="3">
    <location>
        <position position="157"/>
    </location>
    <ligand>
        <name>Cu cation</name>
        <dbReference type="ChEBI" id="CHEBI:23378"/>
    </ligand>
</feature>